<organism evidence="3 4">
    <name type="scientific">Cymbomonas tetramitiformis</name>
    <dbReference type="NCBI Taxonomy" id="36881"/>
    <lineage>
        <taxon>Eukaryota</taxon>
        <taxon>Viridiplantae</taxon>
        <taxon>Chlorophyta</taxon>
        <taxon>Pyramimonadophyceae</taxon>
        <taxon>Pyramimonadales</taxon>
        <taxon>Pyramimonadaceae</taxon>
        <taxon>Cymbomonas</taxon>
    </lineage>
</organism>
<keyword evidence="2" id="KW-0472">Membrane</keyword>
<protein>
    <submittedName>
        <fullName evidence="3">Uncharacterized protein</fullName>
    </submittedName>
</protein>
<dbReference type="Proteomes" id="UP001190700">
    <property type="component" value="Unassembled WGS sequence"/>
</dbReference>
<evidence type="ECO:0000313" key="3">
    <source>
        <dbReference type="EMBL" id="KAK3263526.1"/>
    </source>
</evidence>
<name>A0AAE0FQW6_9CHLO</name>
<evidence type="ECO:0000256" key="1">
    <source>
        <dbReference type="SAM" id="MobiDB-lite"/>
    </source>
</evidence>
<keyword evidence="2" id="KW-1133">Transmembrane helix</keyword>
<keyword evidence="4" id="KW-1185">Reference proteome</keyword>
<accession>A0AAE0FQW6</accession>
<evidence type="ECO:0000256" key="2">
    <source>
        <dbReference type="SAM" id="Phobius"/>
    </source>
</evidence>
<feature type="transmembrane region" description="Helical" evidence="2">
    <location>
        <begin position="46"/>
        <end position="75"/>
    </location>
</feature>
<sequence>MAADLPTTTRLRLQLFRCEEYHHKAEQGTSSFLYANTSIQCLTPSWYYYATGALATLVIFILGYPTAVFFIMHYLRQWRKARISLDDAELCQRLIKEGYCIPAMQNGDVHMTASADNGKTMRPAATASIGLRNAANLERRKQAEKEEEMGGGGGGGGGEEH</sequence>
<evidence type="ECO:0000313" key="4">
    <source>
        <dbReference type="Proteomes" id="UP001190700"/>
    </source>
</evidence>
<feature type="compositionally biased region" description="Gly residues" evidence="1">
    <location>
        <begin position="150"/>
        <end position="161"/>
    </location>
</feature>
<feature type="region of interest" description="Disordered" evidence="1">
    <location>
        <begin position="136"/>
        <end position="161"/>
    </location>
</feature>
<reference evidence="3 4" key="1">
    <citation type="journal article" date="2015" name="Genome Biol. Evol.">
        <title>Comparative Genomics of a Bacterivorous Green Alga Reveals Evolutionary Causalities and Consequences of Phago-Mixotrophic Mode of Nutrition.</title>
        <authorList>
            <person name="Burns J.A."/>
            <person name="Paasch A."/>
            <person name="Narechania A."/>
            <person name="Kim E."/>
        </authorList>
    </citation>
    <scope>NUCLEOTIDE SEQUENCE [LARGE SCALE GENOMIC DNA]</scope>
    <source>
        <strain evidence="3 4">PLY_AMNH</strain>
    </source>
</reference>
<dbReference type="EMBL" id="LGRX02015320">
    <property type="protein sequence ID" value="KAK3263526.1"/>
    <property type="molecule type" value="Genomic_DNA"/>
</dbReference>
<gene>
    <name evidence="3" type="ORF">CYMTET_27674</name>
</gene>
<keyword evidence="2" id="KW-0812">Transmembrane</keyword>
<comment type="caution">
    <text evidence="3">The sequence shown here is derived from an EMBL/GenBank/DDBJ whole genome shotgun (WGS) entry which is preliminary data.</text>
</comment>
<dbReference type="AlphaFoldDB" id="A0AAE0FQW6"/>
<proteinExistence type="predicted"/>